<comment type="caution">
    <text evidence="11">Lacks conserved residue(s) required for the propagation of feature annotation.</text>
</comment>
<keyword evidence="2 11" id="KW-1003">Cell membrane</keyword>
<dbReference type="GO" id="GO:0120547">
    <property type="term" value="F:heme A synthase activity"/>
    <property type="evidence" value="ECO:0007669"/>
    <property type="project" value="UniProtKB-EC"/>
</dbReference>
<dbReference type="AlphaFoldDB" id="A0AAX3W704"/>
<comment type="similarity">
    <text evidence="11">Belongs to the COX15/CtaA family. Type 1 subfamily.</text>
</comment>
<keyword evidence="7 11" id="KW-0408">Iron</keyword>
<evidence type="ECO:0000256" key="10">
    <source>
        <dbReference type="ARBA" id="ARBA00023157"/>
    </source>
</evidence>
<comment type="subunit">
    <text evidence="11">Interacts with CtaB.</text>
</comment>
<dbReference type="GO" id="GO:0005886">
    <property type="term" value="C:plasma membrane"/>
    <property type="evidence" value="ECO:0007669"/>
    <property type="project" value="UniProtKB-SubCell"/>
</dbReference>
<reference evidence="12 14" key="1">
    <citation type="submission" date="2021-06" db="EMBL/GenBank/DDBJ databases">
        <title>Staphylococcus lentus K169 genome sequencing.</title>
        <authorList>
            <person name="Sundareshan S."/>
            <person name="Akhila D.S."/>
            <person name="Prachi D."/>
            <person name="Sivakumar R."/>
            <person name="Rajendhran J."/>
            <person name="Isloor S."/>
            <person name="Hegde N.R."/>
        </authorList>
    </citation>
    <scope>NUCLEOTIDE SEQUENCE [LARGE SCALE GENOMIC DNA]</scope>
    <source>
        <strain evidence="12 14">K169</strain>
    </source>
</reference>
<evidence type="ECO:0000256" key="7">
    <source>
        <dbReference type="ARBA" id="ARBA00023004"/>
    </source>
</evidence>
<comment type="function">
    <text evidence="11">Catalyzes the conversion of heme O to heme A by two successive hydroxylations of the methyl group at C8. The first hydroxylation forms heme I, the second hydroxylation results in an unstable dihydroxymethyl group, which spontaneously dehydrates, resulting in the formyl group of heme A.</text>
</comment>
<feature type="transmembrane region" description="Helical" evidence="11">
    <location>
        <begin position="165"/>
        <end position="185"/>
    </location>
</feature>
<reference evidence="13" key="2">
    <citation type="journal article" date="2023" name="Antibiotics">
        <title>Prevalence and Molecular Characterization of Methicillin-Resistant Staphylococci (MRS) and Mammaliicocci (MRM) in Dromedary Camels from Algeria: First Detection of SCCmec-mecC Hybrid in Methicillin-Resistant Mammaliicoccus lentus.</title>
        <authorList>
            <person name="Belhout C."/>
            <person name="Boyen F."/>
            <person name="Vereecke N."/>
            <person name="Theuns S."/>
            <person name="Taibi N."/>
            <person name="Stegger M."/>
            <person name="de la Fe-Rodriguez P.Y."/>
            <person name="Bouayad L."/>
            <person name="Elgroud R."/>
            <person name="Butaye P."/>
        </authorList>
    </citation>
    <scope>NUCLEOTIDE SEQUENCE</scope>
    <source>
        <strain evidence="13">7048</strain>
    </source>
</reference>
<keyword evidence="9 11" id="KW-0472">Membrane</keyword>
<dbReference type="Proteomes" id="UP001223261">
    <property type="component" value="Chromosome"/>
</dbReference>
<keyword evidence="5 11" id="KW-1133">Transmembrane helix</keyword>
<dbReference type="EC" id="1.17.99.9" evidence="11"/>
<dbReference type="GeneID" id="99677100"/>
<accession>A0AAX3W704</accession>
<comment type="cofactor">
    <cofactor evidence="11">
        <name>heme b</name>
        <dbReference type="ChEBI" id="CHEBI:60344"/>
    </cofactor>
</comment>
<feature type="transmembrane region" description="Helical" evidence="11">
    <location>
        <begin position="247"/>
        <end position="267"/>
    </location>
</feature>
<gene>
    <name evidence="11" type="primary">ctaA</name>
    <name evidence="12" type="ORF">KQ656_00455</name>
    <name evidence="13" type="ORF">PYH69_05450</name>
</gene>
<feature type="binding site" description="axial binding residue" evidence="11">
    <location>
        <position position="216"/>
    </location>
    <ligand>
        <name>heme</name>
        <dbReference type="ChEBI" id="CHEBI:30413"/>
    </ligand>
    <ligandPart>
        <name>Fe</name>
        <dbReference type="ChEBI" id="CHEBI:18248"/>
    </ligandPart>
</feature>
<dbReference type="Pfam" id="PF02628">
    <property type="entry name" value="COX15-CtaA"/>
    <property type="match status" value="1"/>
</dbReference>
<dbReference type="Proteomes" id="UP000770161">
    <property type="component" value="Unassembled WGS sequence"/>
</dbReference>
<keyword evidence="3 11" id="KW-0812">Transmembrane</keyword>
<evidence type="ECO:0000256" key="1">
    <source>
        <dbReference type="ARBA" id="ARBA00004141"/>
    </source>
</evidence>
<dbReference type="InterPro" id="IPR050450">
    <property type="entry name" value="COX15/CtaA_HemeA_synthase"/>
</dbReference>
<evidence type="ECO:0000256" key="11">
    <source>
        <dbReference type="HAMAP-Rule" id="MF_01664"/>
    </source>
</evidence>
<protein>
    <recommendedName>
        <fullName evidence="11">Heme A synthase</fullName>
        <shortName evidence="11">HAS</shortName>
        <ecNumber evidence="11">1.17.99.9</ecNumber>
    </recommendedName>
    <alternativeName>
        <fullName evidence="11">Cytochrome aa3-controlling protein</fullName>
    </alternativeName>
</protein>
<evidence type="ECO:0000256" key="6">
    <source>
        <dbReference type="ARBA" id="ARBA00023002"/>
    </source>
</evidence>
<dbReference type="InterPro" id="IPR003780">
    <property type="entry name" value="COX15/CtaA_fam"/>
</dbReference>
<evidence type="ECO:0000313" key="12">
    <source>
        <dbReference type="EMBL" id="MBU6112404.1"/>
    </source>
</evidence>
<feature type="transmembrane region" description="Helical" evidence="11">
    <location>
        <begin position="218"/>
        <end position="235"/>
    </location>
</feature>
<evidence type="ECO:0000256" key="3">
    <source>
        <dbReference type="ARBA" id="ARBA00022692"/>
    </source>
</evidence>
<dbReference type="GO" id="GO:0046872">
    <property type="term" value="F:metal ion binding"/>
    <property type="evidence" value="ECO:0007669"/>
    <property type="project" value="UniProtKB-KW"/>
</dbReference>
<dbReference type="HAMAP" id="MF_01664">
    <property type="entry name" value="HemeA_synth_type1"/>
    <property type="match status" value="1"/>
</dbReference>
<evidence type="ECO:0000313" key="14">
    <source>
        <dbReference type="Proteomes" id="UP000770161"/>
    </source>
</evidence>
<keyword evidence="14" id="KW-1185">Reference proteome</keyword>
<dbReference type="GO" id="GO:0006784">
    <property type="term" value="P:heme A biosynthetic process"/>
    <property type="evidence" value="ECO:0007669"/>
    <property type="project" value="UniProtKB-UniRule"/>
</dbReference>
<organism evidence="13 15">
    <name type="scientific">Mammaliicoccus lentus</name>
    <name type="common">Staphylococcus lentus</name>
    <dbReference type="NCBI Taxonomy" id="42858"/>
    <lineage>
        <taxon>Bacteria</taxon>
        <taxon>Bacillati</taxon>
        <taxon>Bacillota</taxon>
        <taxon>Bacilli</taxon>
        <taxon>Bacillales</taxon>
        <taxon>Staphylococcaceae</taxon>
        <taxon>Mammaliicoccus</taxon>
    </lineage>
</organism>
<comment type="pathway">
    <text evidence="11">Porphyrin-containing compound metabolism; heme A biosynthesis; heme A from heme O: step 1/1.</text>
</comment>
<dbReference type="EMBL" id="JAHLZN010000001">
    <property type="protein sequence ID" value="MBU6112404.1"/>
    <property type="molecule type" value="Genomic_DNA"/>
</dbReference>
<dbReference type="PANTHER" id="PTHR35457:SF1">
    <property type="entry name" value="HEME A SYNTHASE"/>
    <property type="match status" value="1"/>
</dbReference>
<keyword evidence="8 11" id="KW-0350">Heme biosynthesis</keyword>
<keyword evidence="4 11" id="KW-0479">Metal-binding</keyword>
<evidence type="ECO:0000256" key="8">
    <source>
        <dbReference type="ARBA" id="ARBA00023133"/>
    </source>
</evidence>
<dbReference type="RefSeq" id="WP_017001122.1">
    <property type="nucleotide sequence ID" value="NZ_CABIVY010000008.1"/>
</dbReference>
<evidence type="ECO:0000256" key="5">
    <source>
        <dbReference type="ARBA" id="ARBA00022989"/>
    </source>
</evidence>
<feature type="transmembrane region" description="Helical" evidence="11">
    <location>
        <begin position="94"/>
        <end position="115"/>
    </location>
</feature>
<proteinExistence type="inferred from homology"/>
<dbReference type="EMBL" id="CP118848">
    <property type="protein sequence ID" value="WHI61078.1"/>
    <property type="molecule type" value="Genomic_DNA"/>
</dbReference>
<evidence type="ECO:0000256" key="4">
    <source>
        <dbReference type="ARBA" id="ARBA00022723"/>
    </source>
</evidence>
<comment type="subcellular location">
    <subcellularLocation>
        <location evidence="11">Cell membrane</location>
        <topology evidence="11">Multi-pass membrane protein</topology>
    </subcellularLocation>
    <subcellularLocation>
        <location evidence="1">Membrane</location>
        <topology evidence="1">Multi-pass membrane protein</topology>
    </subcellularLocation>
</comment>
<evidence type="ECO:0000313" key="15">
    <source>
        <dbReference type="Proteomes" id="UP001223261"/>
    </source>
</evidence>
<sequence>MFNDKFLKWLATLATIVMLFVQLGGALVTKTGSEDGCGSSWPLCHGSVIPSDWPIETIIELAHRGVSGLALILVALLAIISWIKLGHIKEVRPLCITSIAFILLQALIGAAAVIWQQNDFILSLHFGISLISFASVLLLTLIIYEVDKKFEATSLVIDKHLKIHTYAVTFFIYFVIYSGALVRHANASLSCLSWPLCHSGSTGLPQTFYEWVQMSHRALAFFIFIWILYIFIYAFRNYAKYRVIKYGWTLAFILICLQVTTGALSIFTRVNIFIALFHALFITMLFGLLCYFIMLILRSKRRNQ</sequence>
<dbReference type="PANTHER" id="PTHR35457">
    <property type="entry name" value="HEME A SYNTHASE"/>
    <property type="match status" value="1"/>
</dbReference>
<feature type="binding site" description="axial binding residue" evidence="11">
    <location>
        <position position="278"/>
    </location>
    <ligand>
        <name>heme</name>
        <dbReference type="ChEBI" id="CHEBI:30413"/>
    </ligand>
    <ligandPart>
        <name>Fe</name>
        <dbReference type="ChEBI" id="CHEBI:18248"/>
    </ligandPart>
</feature>
<evidence type="ECO:0000313" key="13">
    <source>
        <dbReference type="EMBL" id="WHI61078.1"/>
    </source>
</evidence>
<evidence type="ECO:0000256" key="9">
    <source>
        <dbReference type="ARBA" id="ARBA00023136"/>
    </source>
</evidence>
<keyword evidence="6 11" id="KW-0560">Oxidoreductase</keyword>
<feature type="transmembrane region" description="Helical" evidence="11">
    <location>
        <begin position="61"/>
        <end position="82"/>
    </location>
</feature>
<comment type="catalytic activity">
    <reaction evidence="11">
        <text>Fe(II)-heme o + 2 A + H2O = Fe(II)-heme a + 2 AH2</text>
        <dbReference type="Rhea" id="RHEA:63388"/>
        <dbReference type="ChEBI" id="CHEBI:13193"/>
        <dbReference type="ChEBI" id="CHEBI:15377"/>
        <dbReference type="ChEBI" id="CHEBI:17499"/>
        <dbReference type="ChEBI" id="CHEBI:60530"/>
        <dbReference type="ChEBI" id="CHEBI:61715"/>
        <dbReference type="EC" id="1.17.99.9"/>
    </reaction>
</comment>
<name>A0AAX3W704_MAMLE</name>
<keyword evidence="10" id="KW-1015">Disulfide bond</keyword>
<dbReference type="InterPro" id="IPR023755">
    <property type="entry name" value="HemeA_Synthase_type1"/>
</dbReference>
<evidence type="ECO:0000256" key="2">
    <source>
        <dbReference type="ARBA" id="ARBA00022475"/>
    </source>
</evidence>
<feature type="transmembrane region" description="Helical" evidence="11">
    <location>
        <begin position="121"/>
        <end position="144"/>
    </location>
</feature>
<feature type="transmembrane region" description="Helical" evidence="11">
    <location>
        <begin position="273"/>
        <end position="297"/>
    </location>
</feature>